<dbReference type="InterPro" id="IPR050320">
    <property type="entry name" value="N5-glutamine_MTase"/>
</dbReference>
<dbReference type="FunFam" id="3.40.50.150:FF:000053">
    <property type="entry name" value="Release factor glutamine methyltransferase"/>
    <property type="match status" value="1"/>
</dbReference>
<name>A0A5E5P897_9BURK</name>
<dbReference type="Pfam" id="PF05175">
    <property type="entry name" value="MTS"/>
    <property type="match status" value="1"/>
</dbReference>
<dbReference type="OrthoDB" id="9800643at2"/>
<feature type="domain" description="Methyltransferase small" evidence="6">
    <location>
        <begin position="111"/>
        <end position="204"/>
    </location>
</feature>
<evidence type="ECO:0000256" key="3">
    <source>
        <dbReference type="ARBA" id="ARBA00022691"/>
    </source>
</evidence>
<evidence type="ECO:0000256" key="4">
    <source>
        <dbReference type="ARBA" id="ARBA00048391"/>
    </source>
</evidence>
<dbReference type="GO" id="GO:0102559">
    <property type="term" value="F:peptide chain release factor N(5)-glutamine methyltransferase activity"/>
    <property type="evidence" value="ECO:0007669"/>
    <property type="project" value="UniProtKB-EC"/>
</dbReference>
<evidence type="ECO:0000256" key="5">
    <source>
        <dbReference type="HAMAP-Rule" id="MF_02126"/>
    </source>
</evidence>
<dbReference type="Proteomes" id="UP000364291">
    <property type="component" value="Unassembled WGS sequence"/>
</dbReference>
<proteinExistence type="inferred from homology"/>
<dbReference type="PROSITE" id="PS00092">
    <property type="entry name" value="N6_MTASE"/>
    <property type="match status" value="1"/>
</dbReference>
<reference evidence="9 11" key="2">
    <citation type="submission" date="2019-08" db="EMBL/GenBank/DDBJ databases">
        <authorList>
            <person name="Peeters C."/>
        </authorList>
    </citation>
    <scope>NUCLEOTIDE SEQUENCE [LARGE SCALE GENOMIC DNA]</scope>
    <source>
        <strain evidence="9 11">LMG 18089</strain>
    </source>
</reference>
<evidence type="ECO:0000313" key="10">
    <source>
        <dbReference type="Proteomes" id="UP000270216"/>
    </source>
</evidence>
<dbReference type="Pfam" id="PF17827">
    <property type="entry name" value="PrmC_N"/>
    <property type="match status" value="1"/>
</dbReference>
<evidence type="ECO:0000259" key="7">
    <source>
        <dbReference type="Pfam" id="PF17827"/>
    </source>
</evidence>
<comment type="function">
    <text evidence="5">Methylates the class 1 translation termination release factors RF1/PrfA and RF2/PrfB on the glutamine residue of the universally conserved GGQ motif.</text>
</comment>
<keyword evidence="1 5" id="KW-0489">Methyltransferase</keyword>
<keyword evidence="2 5" id="KW-0808">Transferase</keyword>
<dbReference type="AlphaFoldDB" id="A0A5E5P897"/>
<gene>
    <name evidence="5 8" type="primary">prmC</name>
    <name evidence="8" type="ORF">EJE83_03405</name>
    <name evidence="9" type="ORF">PAP18089_03899</name>
</gene>
<dbReference type="InterPro" id="IPR019874">
    <property type="entry name" value="RF_methyltr_PrmC"/>
</dbReference>
<dbReference type="Gene3D" id="3.40.50.150">
    <property type="entry name" value="Vaccinia Virus protein VP39"/>
    <property type="match status" value="1"/>
</dbReference>
<evidence type="ECO:0000259" key="6">
    <source>
        <dbReference type="Pfam" id="PF05175"/>
    </source>
</evidence>
<feature type="binding site" evidence="5">
    <location>
        <begin position="197"/>
        <end position="200"/>
    </location>
    <ligand>
        <name>substrate</name>
    </ligand>
</feature>
<comment type="catalytic activity">
    <reaction evidence="4 5">
        <text>L-glutaminyl-[peptide chain release factor] + S-adenosyl-L-methionine = N(5)-methyl-L-glutaminyl-[peptide chain release factor] + S-adenosyl-L-homocysteine + H(+)</text>
        <dbReference type="Rhea" id="RHEA:42896"/>
        <dbReference type="Rhea" id="RHEA-COMP:10271"/>
        <dbReference type="Rhea" id="RHEA-COMP:10272"/>
        <dbReference type="ChEBI" id="CHEBI:15378"/>
        <dbReference type="ChEBI" id="CHEBI:30011"/>
        <dbReference type="ChEBI" id="CHEBI:57856"/>
        <dbReference type="ChEBI" id="CHEBI:59789"/>
        <dbReference type="ChEBI" id="CHEBI:61891"/>
        <dbReference type="EC" id="2.1.1.297"/>
    </reaction>
</comment>
<evidence type="ECO:0000313" key="8">
    <source>
        <dbReference type="EMBL" id="RSK85765.1"/>
    </source>
</evidence>
<dbReference type="Proteomes" id="UP000270216">
    <property type="component" value="Unassembled WGS sequence"/>
</dbReference>
<reference evidence="8 10" key="1">
    <citation type="submission" date="2018-12" db="EMBL/GenBank/DDBJ databases">
        <title>Whole genome sequence of a Pandoraea apista isolate from a patient with cystic fibrosis.</title>
        <authorList>
            <person name="Kenna D.T."/>
            <person name="Turton J.F."/>
        </authorList>
    </citation>
    <scope>NUCLEOTIDE SEQUENCE [LARGE SCALE GENOMIC DNA]</scope>
    <source>
        <strain evidence="8 10">Pa13324</strain>
    </source>
</reference>
<organism evidence="9 11">
    <name type="scientific">Pandoraea apista</name>
    <dbReference type="NCBI Taxonomy" id="93218"/>
    <lineage>
        <taxon>Bacteria</taxon>
        <taxon>Pseudomonadati</taxon>
        <taxon>Pseudomonadota</taxon>
        <taxon>Betaproteobacteria</taxon>
        <taxon>Burkholderiales</taxon>
        <taxon>Burkholderiaceae</taxon>
        <taxon>Pandoraea</taxon>
    </lineage>
</organism>
<evidence type="ECO:0000256" key="1">
    <source>
        <dbReference type="ARBA" id="ARBA00022603"/>
    </source>
</evidence>
<evidence type="ECO:0000256" key="2">
    <source>
        <dbReference type="ARBA" id="ARBA00022679"/>
    </source>
</evidence>
<accession>A0A5E5P897</accession>
<feature type="binding site" evidence="5">
    <location>
        <position position="197"/>
    </location>
    <ligand>
        <name>S-adenosyl-L-methionine</name>
        <dbReference type="ChEBI" id="CHEBI:59789"/>
    </ligand>
</feature>
<comment type="similarity">
    <text evidence="5">Belongs to the protein N5-glutamine methyltransferase family. PrmC subfamily.</text>
</comment>
<feature type="domain" description="Release factor glutamine methyltransferase N-terminal" evidence="7">
    <location>
        <begin position="22"/>
        <end position="83"/>
    </location>
</feature>
<dbReference type="GO" id="GO:0003676">
    <property type="term" value="F:nucleic acid binding"/>
    <property type="evidence" value="ECO:0007669"/>
    <property type="project" value="InterPro"/>
</dbReference>
<evidence type="ECO:0000313" key="11">
    <source>
        <dbReference type="Proteomes" id="UP000364291"/>
    </source>
</evidence>
<dbReference type="Gene3D" id="1.10.8.10">
    <property type="entry name" value="DNA helicase RuvA subunit, C-terminal domain"/>
    <property type="match status" value="1"/>
</dbReference>
<dbReference type="InterPro" id="IPR004556">
    <property type="entry name" value="HemK-like"/>
</dbReference>
<dbReference type="GO" id="GO:0032259">
    <property type="term" value="P:methylation"/>
    <property type="evidence" value="ECO:0007669"/>
    <property type="project" value="UniProtKB-KW"/>
</dbReference>
<dbReference type="EMBL" id="CABPSX010000008">
    <property type="protein sequence ID" value="VVG72896.1"/>
    <property type="molecule type" value="Genomic_DNA"/>
</dbReference>
<dbReference type="NCBIfam" id="TIGR00536">
    <property type="entry name" value="hemK_fam"/>
    <property type="match status" value="1"/>
</dbReference>
<dbReference type="RefSeq" id="WP_094067464.1">
    <property type="nucleotide sequence ID" value="NZ_CABPSX010000008.1"/>
</dbReference>
<feature type="binding site" evidence="5">
    <location>
        <begin position="128"/>
        <end position="132"/>
    </location>
    <ligand>
        <name>S-adenosyl-L-methionine</name>
        <dbReference type="ChEBI" id="CHEBI:59789"/>
    </ligand>
</feature>
<dbReference type="SUPFAM" id="SSF53335">
    <property type="entry name" value="S-adenosyl-L-methionine-dependent methyltransferases"/>
    <property type="match status" value="1"/>
</dbReference>
<sequence length="290" mass="31108">MPHGAGDAHAAQTGTTDATVASLLREPGLPPPESRILLGHVLGWTRTQLITRDREPLSPETVAVYRALHARRLAGEPIAYLTGTREFFGLTLTVSPSVLIPRPETELLVELALARLDGRTTPRVLDLGTGSGAIALAIAHSRPDARVTALDRSTDALDVARENARRLGLDARVTFVASDWYAALPGDTAPFDIIVSNPPYIVSGDEHLSQGDLRFEPVDALTDHADGLAALRTIVAGARSRLLPDSWLLCEHGYHQAADVRALCRAAGFADVFSERDLAGIERTTGGRRV</sequence>
<dbReference type="InterPro" id="IPR029063">
    <property type="entry name" value="SAM-dependent_MTases_sf"/>
</dbReference>
<protein>
    <recommendedName>
        <fullName evidence="5">Release factor glutamine methyltransferase</fullName>
        <shortName evidence="5">RF MTase</shortName>
        <ecNumber evidence="5">2.1.1.297</ecNumber>
    </recommendedName>
    <alternativeName>
        <fullName evidence="5">N5-glutamine methyltransferase PrmC</fullName>
    </alternativeName>
    <alternativeName>
        <fullName evidence="5">Protein-(glutamine-N5) MTase PrmC</fullName>
    </alternativeName>
    <alternativeName>
        <fullName evidence="5">Protein-glutamine N-methyltransferase PrmC</fullName>
    </alternativeName>
</protein>
<keyword evidence="3 5" id="KW-0949">S-adenosyl-L-methionine</keyword>
<dbReference type="PANTHER" id="PTHR18895">
    <property type="entry name" value="HEMK METHYLTRANSFERASE"/>
    <property type="match status" value="1"/>
</dbReference>
<dbReference type="InterPro" id="IPR007848">
    <property type="entry name" value="Small_mtfrase_dom"/>
</dbReference>
<evidence type="ECO:0000313" key="9">
    <source>
        <dbReference type="EMBL" id="VVG72896.1"/>
    </source>
</evidence>
<dbReference type="NCBIfam" id="TIGR03534">
    <property type="entry name" value="RF_mod_PrmC"/>
    <property type="match status" value="1"/>
</dbReference>
<dbReference type="EMBL" id="RWHX01000003">
    <property type="protein sequence ID" value="RSK85765.1"/>
    <property type="molecule type" value="Genomic_DNA"/>
</dbReference>
<dbReference type="CDD" id="cd02440">
    <property type="entry name" value="AdoMet_MTases"/>
    <property type="match status" value="1"/>
</dbReference>
<dbReference type="InterPro" id="IPR040758">
    <property type="entry name" value="PrmC_N"/>
</dbReference>
<feature type="binding site" evidence="5">
    <location>
        <position position="151"/>
    </location>
    <ligand>
        <name>S-adenosyl-L-methionine</name>
        <dbReference type="ChEBI" id="CHEBI:59789"/>
    </ligand>
</feature>
<dbReference type="InterPro" id="IPR002052">
    <property type="entry name" value="DNA_methylase_N6_adenine_CS"/>
</dbReference>
<dbReference type="HAMAP" id="MF_02126">
    <property type="entry name" value="RF_methyltr_PrmC"/>
    <property type="match status" value="1"/>
</dbReference>
<dbReference type="PANTHER" id="PTHR18895:SF74">
    <property type="entry name" value="MTRF1L RELEASE FACTOR GLUTAMINE METHYLTRANSFERASE"/>
    <property type="match status" value="1"/>
</dbReference>
<dbReference type="EC" id="2.1.1.297" evidence="5"/>
<feature type="binding site" evidence="5">
    <location>
        <position position="180"/>
    </location>
    <ligand>
        <name>S-adenosyl-L-methionine</name>
        <dbReference type="ChEBI" id="CHEBI:59789"/>
    </ligand>
</feature>
<keyword evidence="10" id="KW-1185">Reference proteome</keyword>